<organism evidence="1 2">
    <name type="scientific">Schleiferilactobacillus perolens DSM 12744</name>
    <dbReference type="NCBI Taxonomy" id="1423792"/>
    <lineage>
        <taxon>Bacteria</taxon>
        <taxon>Bacillati</taxon>
        <taxon>Bacillota</taxon>
        <taxon>Bacilli</taxon>
        <taxon>Lactobacillales</taxon>
        <taxon>Lactobacillaceae</taxon>
        <taxon>Schleiferilactobacillus</taxon>
    </lineage>
</organism>
<accession>A0A0R1NBA7</accession>
<name>A0A0R1NBA7_9LACO</name>
<dbReference type="PATRIC" id="fig|1423792.3.peg.1354"/>
<sequence length="349" mass="37824">MLIRQRIGNQMISTQLLPTMPVGTMTVRTEDTMVLVAPMEESAVQIKWLKPTPGQFLLNSWAAQFWTQCLLPVPGERSGVALTVILGHRVNTLVQVMSVAISVSLYQQTNGHSTLLAADYLHELTWSNRSGLIVSGDDQGISAVLGTTPQDTFSLANGQASIKVLINYSRRVLALGRLAAPVQAKSPVATVILSTPPRFTTWLDTPAATILLYLSQGNASITVTAGTSDHPSVSADTAWLLAGLPQTAVQVLGKGLFLTDLWINGSALLTGSSALPYWSTTVPVSQGHLTRICAAQDEWRWHGCLDTPQPVLFWQQMAQQLRISDEQNFRALVKLRSAALGGRHSLTNH</sequence>
<keyword evidence="2" id="KW-1185">Reference proteome</keyword>
<evidence type="ECO:0000313" key="1">
    <source>
        <dbReference type="EMBL" id="KRL14171.1"/>
    </source>
</evidence>
<dbReference type="AlphaFoldDB" id="A0A0R1NBA7"/>
<comment type="caution">
    <text evidence="1">The sequence shown here is derived from an EMBL/GenBank/DDBJ whole genome shotgun (WGS) entry which is preliminary data.</text>
</comment>
<dbReference type="Proteomes" id="UP000051330">
    <property type="component" value="Unassembled WGS sequence"/>
</dbReference>
<dbReference type="EMBL" id="AZEC01000002">
    <property type="protein sequence ID" value="KRL14171.1"/>
    <property type="molecule type" value="Genomic_DNA"/>
</dbReference>
<reference evidence="1 2" key="1">
    <citation type="journal article" date="2015" name="Genome Announc.">
        <title>Expanding the biotechnology potential of lactobacilli through comparative genomics of 213 strains and associated genera.</title>
        <authorList>
            <person name="Sun Z."/>
            <person name="Harris H.M."/>
            <person name="McCann A."/>
            <person name="Guo C."/>
            <person name="Argimon S."/>
            <person name="Zhang W."/>
            <person name="Yang X."/>
            <person name="Jeffery I.B."/>
            <person name="Cooney J.C."/>
            <person name="Kagawa T.F."/>
            <person name="Liu W."/>
            <person name="Song Y."/>
            <person name="Salvetti E."/>
            <person name="Wrobel A."/>
            <person name="Rasinkangas P."/>
            <person name="Parkhill J."/>
            <person name="Rea M.C."/>
            <person name="O'Sullivan O."/>
            <person name="Ritari J."/>
            <person name="Douillard F.P."/>
            <person name="Paul Ross R."/>
            <person name="Yang R."/>
            <person name="Briner A.E."/>
            <person name="Felis G.E."/>
            <person name="de Vos W.M."/>
            <person name="Barrangou R."/>
            <person name="Klaenhammer T.R."/>
            <person name="Caufield P.W."/>
            <person name="Cui Y."/>
            <person name="Zhang H."/>
            <person name="O'Toole P.W."/>
        </authorList>
    </citation>
    <scope>NUCLEOTIDE SEQUENCE [LARGE SCALE GENOMIC DNA]</scope>
    <source>
        <strain evidence="1 2">DSM 12744</strain>
    </source>
</reference>
<dbReference type="RefSeq" id="WP_057818138.1">
    <property type="nucleotide sequence ID" value="NZ_AZEC01000002.1"/>
</dbReference>
<dbReference type="STRING" id="1423792.FD09_GL001335"/>
<proteinExistence type="predicted"/>
<evidence type="ECO:0000313" key="2">
    <source>
        <dbReference type="Proteomes" id="UP000051330"/>
    </source>
</evidence>
<protein>
    <submittedName>
        <fullName evidence="1">Uncharacterized protein</fullName>
    </submittedName>
</protein>
<gene>
    <name evidence="1" type="ORF">FD09_GL001335</name>
</gene>